<dbReference type="PANTHER" id="PTHR22550">
    <property type="entry name" value="SPORE GERMINATION PROTEIN"/>
    <property type="match status" value="1"/>
</dbReference>
<comment type="similarity">
    <text evidence="1">Belongs to the GerABKA family.</text>
</comment>
<evidence type="ECO:0000313" key="6">
    <source>
        <dbReference type="Proteomes" id="UP001579974"/>
    </source>
</evidence>
<keyword evidence="6" id="KW-1185">Reference proteome</keyword>
<evidence type="ECO:0000256" key="3">
    <source>
        <dbReference type="SAM" id="MobiDB-lite"/>
    </source>
</evidence>
<dbReference type="PIRSF" id="PIRSF005690">
    <property type="entry name" value="GerBA"/>
    <property type="match status" value="1"/>
</dbReference>
<dbReference type="Pfam" id="PF03323">
    <property type="entry name" value="GerA"/>
    <property type="match status" value="1"/>
</dbReference>
<proteinExistence type="inferred from homology"/>
<protein>
    <submittedName>
        <fullName evidence="5">Spore germination protein</fullName>
    </submittedName>
</protein>
<sequence length="476" mass="53053">MIEKTFSQTEEVVSRQVILGSSRRPRKVVFVYCKGMVDLDRFNRDILGILYEYFLQLDGCRLSAEQLEETLPIDLETTERLFDPLVPEIFRGHLVLLVDGIDVAYVANLSNPPNRQPEEPNTETSVRGPKDGFIEALETNVALIRKRLPTETLCTESFTIGVRTQSKVSLLYIRDIIDPSVLTQIRDRIQSIHVDAVYASAQLEEFLSDSKFFIVPMFAYSGRPDFVVGALLRGRFAIILDGTPTAIMGPTNMSFLLQSAEDEYISYVFLMLQRGLRFFGFLITLLLPGLYVAICTYHQEQIPLALLSTLATSRRGTPLPTSCEALLMLLMFELFREAGNRLPSKLGQTLTVVGGLVIGESAISAGMTSPTLLVVTATAAVASFTIPNQSLAGIIILFRFFILIVSSILGEFGFLISSFAVLVYLSTVRSFGIPYLTPFSPFHARDLSYTFNSVTAHQGRKRPIILRTKDQTRNEG</sequence>
<organism evidence="5 6">
    <name type="scientific">Alicyclobacillus fastidiosus</name>
    <dbReference type="NCBI Taxonomy" id="392011"/>
    <lineage>
        <taxon>Bacteria</taxon>
        <taxon>Bacillati</taxon>
        <taxon>Bacillota</taxon>
        <taxon>Bacilli</taxon>
        <taxon>Bacillales</taxon>
        <taxon>Alicyclobacillaceae</taxon>
        <taxon>Alicyclobacillus</taxon>
    </lineage>
</organism>
<gene>
    <name evidence="5" type="ORF">KKP3000_002616</name>
</gene>
<feature type="transmembrane region" description="Helical" evidence="4">
    <location>
        <begin position="278"/>
        <end position="299"/>
    </location>
</feature>
<dbReference type="InterPro" id="IPR004995">
    <property type="entry name" value="Spore_Ger"/>
</dbReference>
<feature type="transmembrane region" description="Helical" evidence="4">
    <location>
        <begin position="392"/>
        <end position="425"/>
    </location>
</feature>
<evidence type="ECO:0000256" key="2">
    <source>
        <dbReference type="ARBA" id="ARBA00023136"/>
    </source>
</evidence>
<dbReference type="PANTHER" id="PTHR22550:SF5">
    <property type="entry name" value="LEUCINE ZIPPER PROTEIN 4"/>
    <property type="match status" value="1"/>
</dbReference>
<keyword evidence="4" id="KW-0812">Transmembrane</keyword>
<dbReference type="RefSeq" id="WP_268008794.1">
    <property type="nucleotide sequence ID" value="NZ_BSUT01000003.1"/>
</dbReference>
<evidence type="ECO:0000313" key="5">
    <source>
        <dbReference type="EMBL" id="MFB5193019.1"/>
    </source>
</evidence>
<evidence type="ECO:0000256" key="1">
    <source>
        <dbReference type="ARBA" id="ARBA00005278"/>
    </source>
</evidence>
<keyword evidence="4" id="KW-1133">Transmembrane helix</keyword>
<comment type="caution">
    <text evidence="5">The sequence shown here is derived from an EMBL/GenBank/DDBJ whole genome shotgun (WGS) entry which is preliminary data.</text>
</comment>
<feature type="region of interest" description="Disordered" evidence="3">
    <location>
        <begin position="109"/>
        <end position="129"/>
    </location>
</feature>
<dbReference type="EMBL" id="JBDXSU010000035">
    <property type="protein sequence ID" value="MFB5193019.1"/>
    <property type="molecule type" value="Genomic_DNA"/>
</dbReference>
<dbReference type="InterPro" id="IPR050768">
    <property type="entry name" value="UPF0353/GerABKA_families"/>
</dbReference>
<reference evidence="5 6" key="1">
    <citation type="journal article" date="2024" name="Int. J. Mol. Sci.">
        <title>Exploration of Alicyclobacillus spp. Genome in Search of Antibiotic Resistance.</title>
        <authorList>
            <person name="Bucka-Kolendo J."/>
            <person name="Kiousi D.E."/>
            <person name="Dekowska A."/>
            <person name="Mikolajczuk-Szczyrba A."/>
            <person name="Karadedos D.M."/>
            <person name="Michael P."/>
            <person name="Galanis A."/>
            <person name="Sokolowska B."/>
        </authorList>
    </citation>
    <scope>NUCLEOTIDE SEQUENCE [LARGE SCALE GENOMIC DNA]</scope>
    <source>
        <strain evidence="5 6">KKP 3000</strain>
    </source>
</reference>
<keyword evidence="2 4" id="KW-0472">Membrane</keyword>
<name>A0ABV5AL86_9BACL</name>
<dbReference type="Proteomes" id="UP001579974">
    <property type="component" value="Unassembled WGS sequence"/>
</dbReference>
<accession>A0ABV5AL86</accession>
<evidence type="ECO:0000256" key="4">
    <source>
        <dbReference type="SAM" id="Phobius"/>
    </source>
</evidence>
<feature type="transmembrane region" description="Helical" evidence="4">
    <location>
        <begin position="356"/>
        <end position="386"/>
    </location>
</feature>